<gene>
    <name evidence="1" type="ORF">C2845_PM03G31420</name>
</gene>
<name>A0A3L6TA37_PANMI</name>
<accession>A0A3L6TA37</accession>
<comment type="caution">
    <text evidence="1">The sequence shown here is derived from an EMBL/GenBank/DDBJ whole genome shotgun (WGS) entry which is preliminary data.</text>
</comment>
<dbReference type="AlphaFoldDB" id="A0A3L6TA37"/>
<proteinExistence type="predicted"/>
<sequence length="78" mass="8567">MAAKLAELRAEEVASKEMVPVEEALVAKAAAEDIEVREEEEEEEFDFDPVEAGATGNADEEIYKFVITDGHGDTRGMH</sequence>
<dbReference type="Proteomes" id="UP000275267">
    <property type="component" value="Unassembled WGS sequence"/>
</dbReference>
<evidence type="ECO:0000313" key="2">
    <source>
        <dbReference type="Proteomes" id="UP000275267"/>
    </source>
</evidence>
<protein>
    <submittedName>
        <fullName evidence="1">Uncharacterized protein</fullName>
    </submittedName>
</protein>
<keyword evidence="2" id="KW-1185">Reference proteome</keyword>
<evidence type="ECO:0000313" key="1">
    <source>
        <dbReference type="EMBL" id="RLN34173.1"/>
    </source>
</evidence>
<organism evidence="1 2">
    <name type="scientific">Panicum miliaceum</name>
    <name type="common">Proso millet</name>
    <name type="synonym">Broomcorn millet</name>
    <dbReference type="NCBI Taxonomy" id="4540"/>
    <lineage>
        <taxon>Eukaryota</taxon>
        <taxon>Viridiplantae</taxon>
        <taxon>Streptophyta</taxon>
        <taxon>Embryophyta</taxon>
        <taxon>Tracheophyta</taxon>
        <taxon>Spermatophyta</taxon>
        <taxon>Magnoliopsida</taxon>
        <taxon>Liliopsida</taxon>
        <taxon>Poales</taxon>
        <taxon>Poaceae</taxon>
        <taxon>PACMAD clade</taxon>
        <taxon>Panicoideae</taxon>
        <taxon>Panicodae</taxon>
        <taxon>Paniceae</taxon>
        <taxon>Panicinae</taxon>
        <taxon>Panicum</taxon>
        <taxon>Panicum sect. Panicum</taxon>
    </lineage>
</organism>
<dbReference type="EMBL" id="PQIB02000002">
    <property type="protein sequence ID" value="RLN34173.1"/>
    <property type="molecule type" value="Genomic_DNA"/>
</dbReference>
<reference evidence="2" key="1">
    <citation type="journal article" date="2019" name="Nat. Commun.">
        <title>The genome of broomcorn millet.</title>
        <authorList>
            <person name="Zou C."/>
            <person name="Miki D."/>
            <person name="Li D."/>
            <person name="Tang Q."/>
            <person name="Xiao L."/>
            <person name="Rajput S."/>
            <person name="Deng P."/>
            <person name="Jia W."/>
            <person name="Huang R."/>
            <person name="Zhang M."/>
            <person name="Sun Y."/>
            <person name="Hu J."/>
            <person name="Fu X."/>
            <person name="Schnable P.S."/>
            <person name="Li F."/>
            <person name="Zhang H."/>
            <person name="Feng B."/>
            <person name="Zhu X."/>
            <person name="Liu R."/>
            <person name="Schnable J.C."/>
            <person name="Zhu J.-K."/>
            <person name="Zhang H."/>
        </authorList>
    </citation>
    <scope>NUCLEOTIDE SEQUENCE [LARGE SCALE GENOMIC DNA]</scope>
</reference>